<dbReference type="SMART" id="SM00249">
    <property type="entry name" value="PHD"/>
    <property type="match status" value="5"/>
</dbReference>
<comment type="caution">
    <text evidence="23">The sequence shown here is derived from an EMBL/GenBank/DDBJ whole genome shotgun (WGS) entry which is preliminary data.</text>
</comment>
<dbReference type="Pfam" id="PF23011">
    <property type="entry name" value="PHD-1st_NSD"/>
    <property type="match status" value="1"/>
</dbReference>
<dbReference type="SMART" id="SM00293">
    <property type="entry name" value="PWWP"/>
    <property type="match status" value="2"/>
</dbReference>
<keyword evidence="8" id="KW-0479">Metal-binding</keyword>
<dbReference type="CDD" id="cd19173">
    <property type="entry name" value="SET_NSD"/>
    <property type="match status" value="1"/>
</dbReference>
<evidence type="ECO:0000256" key="15">
    <source>
        <dbReference type="ARBA" id="ARBA00023242"/>
    </source>
</evidence>
<evidence type="ECO:0000256" key="9">
    <source>
        <dbReference type="ARBA" id="ARBA00022737"/>
    </source>
</evidence>
<keyword evidence="15" id="KW-0539">Nucleus</keyword>
<keyword evidence="5" id="KW-0489">Methyltransferase</keyword>
<evidence type="ECO:0000256" key="4">
    <source>
        <dbReference type="ARBA" id="ARBA00022553"/>
    </source>
</evidence>
<dbReference type="EMBL" id="BEZZ01000022">
    <property type="protein sequence ID" value="GCC23044.1"/>
    <property type="molecule type" value="Genomic_DNA"/>
</dbReference>
<evidence type="ECO:0000256" key="5">
    <source>
        <dbReference type="ARBA" id="ARBA00022603"/>
    </source>
</evidence>
<dbReference type="GO" id="GO:0016279">
    <property type="term" value="F:protein-lysine N-methyltransferase activity"/>
    <property type="evidence" value="ECO:0007669"/>
    <property type="project" value="UniProtKB-ARBA"/>
</dbReference>
<evidence type="ECO:0000259" key="20">
    <source>
        <dbReference type="PROSITE" id="PS50812"/>
    </source>
</evidence>
<accession>A0A401RY03</accession>
<dbReference type="Pfam" id="PF17907">
    <property type="entry name" value="AWS"/>
    <property type="match status" value="1"/>
</dbReference>
<dbReference type="InterPro" id="IPR019787">
    <property type="entry name" value="Znf_PHD-finger"/>
</dbReference>
<evidence type="ECO:0000256" key="10">
    <source>
        <dbReference type="ARBA" id="ARBA00022771"/>
    </source>
</evidence>
<dbReference type="SUPFAM" id="SSF82199">
    <property type="entry name" value="SET domain"/>
    <property type="match status" value="1"/>
</dbReference>
<dbReference type="InterPro" id="IPR011011">
    <property type="entry name" value="Znf_FYVE_PHD"/>
</dbReference>
<dbReference type="CDD" id="cd20163">
    <property type="entry name" value="PWWP_NSD3_rpt1"/>
    <property type="match status" value="1"/>
</dbReference>
<dbReference type="SUPFAM" id="SSF57903">
    <property type="entry name" value="FYVE/PHD zinc finger"/>
    <property type="match status" value="3"/>
</dbReference>
<dbReference type="Pfam" id="PF00855">
    <property type="entry name" value="PWWP"/>
    <property type="match status" value="2"/>
</dbReference>
<dbReference type="FunFam" id="2.30.30.140:FF:000057">
    <property type="entry name" value="Histone-lysine N-methyltransferase NSD2"/>
    <property type="match status" value="1"/>
</dbReference>
<evidence type="ECO:0000256" key="8">
    <source>
        <dbReference type="ARBA" id="ARBA00022723"/>
    </source>
</evidence>
<evidence type="ECO:0000256" key="7">
    <source>
        <dbReference type="ARBA" id="ARBA00022691"/>
    </source>
</evidence>
<feature type="region of interest" description="Disordered" evidence="17">
    <location>
        <begin position="527"/>
        <end position="624"/>
    </location>
</feature>
<dbReference type="InterPro" id="IPR059153">
    <property type="entry name" value="NSD_PHD-1st"/>
</dbReference>
<dbReference type="SMART" id="SM00508">
    <property type="entry name" value="PostSET"/>
    <property type="match status" value="1"/>
</dbReference>
<dbReference type="InterPro" id="IPR055197">
    <property type="entry name" value="PHDvar_NSD"/>
</dbReference>
<proteinExistence type="predicted"/>
<dbReference type="OMA" id="DAGWPTY"/>
<dbReference type="InterPro" id="IPR001965">
    <property type="entry name" value="Znf_PHD"/>
</dbReference>
<keyword evidence="10 16" id="KW-0863">Zinc-finger</keyword>
<dbReference type="PROSITE" id="PS50868">
    <property type="entry name" value="POST_SET"/>
    <property type="match status" value="1"/>
</dbReference>
<dbReference type="Pfam" id="PF22908">
    <property type="entry name" value="PHD_NSD"/>
    <property type="match status" value="1"/>
</dbReference>
<keyword evidence="4" id="KW-0597">Phosphoprotein</keyword>
<keyword evidence="7" id="KW-0949">S-adenosyl-L-methionine</keyword>
<feature type="compositionally biased region" description="Basic residues" evidence="17">
    <location>
        <begin position="185"/>
        <end position="196"/>
    </location>
</feature>
<dbReference type="InterPro" id="IPR041306">
    <property type="entry name" value="C5HCH"/>
</dbReference>
<dbReference type="InterPro" id="IPR047451">
    <property type="entry name" value="PWWP_NSD3_rpt1"/>
</dbReference>
<dbReference type="InterPro" id="IPR046341">
    <property type="entry name" value="SET_dom_sf"/>
</dbReference>
<evidence type="ECO:0000259" key="18">
    <source>
        <dbReference type="PROSITE" id="PS50016"/>
    </source>
</evidence>
<dbReference type="InterPro" id="IPR019786">
    <property type="entry name" value="Zinc_finger_PHD-type_CS"/>
</dbReference>
<feature type="region of interest" description="Disordered" evidence="17">
    <location>
        <begin position="397"/>
        <end position="424"/>
    </location>
</feature>
<dbReference type="PROSITE" id="PS51215">
    <property type="entry name" value="AWS"/>
    <property type="match status" value="1"/>
</dbReference>
<evidence type="ECO:0000256" key="3">
    <source>
        <dbReference type="ARBA" id="ARBA00022454"/>
    </source>
</evidence>
<dbReference type="GO" id="GO:0032259">
    <property type="term" value="P:methylation"/>
    <property type="evidence" value="ECO:0007669"/>
    <property type="project" value="UniProtKB-KW"/>
</dbReference>
<dbReference type="Proteomes" id="UP000287033">
    <property type="component" value="Unassembled WGS sequence"/>
</dbReference>
<sequence length="1418" mass="157571">MDLSFTFMKGIMGNTIQLPQQLIDSANMRQVPDVLNASSGIREDRGQSCEASLQQGFIFPASGADNIPPVTNGYSNVNMYETPNKYPAYSQLPNGSANGYGTCKNISSTESYTAGNHLVKQPEIQEKAPSPPVPEPVTPKKTGSPEIKLRITKTYHNGKALFESSLCGDLLNEQQAQAAESAVTRKPKREKKKRSKHDSTTTDSQEYKAVKVEPEDCKVMCGNPVVQVHRLPVSGNQTVMSSCYQIGDLVWAKVGTYPWWPCMVSCDPLLQVHTKVNTRGAREYHVQFFGTVPERAWIHEKRVAPYKGRSQYSALVAETAKQASNAAEKQKILKPIAQRIRPQWDVGITQVEDALKLTQEERIAQYTFIYVDEKPDASADMTATSLNHEVKRNRRLGMLSSPPHDQTVGKQASSALSTDNDAGQLAHERQANIQEPPPKMTWRTAAARKSLPPSLANLKGNQDAKRNGGNSDCEVLPVRKNDQKGASIKAEPLQREVKEVLITPLSLRSEKRDAEVQFSVRGEAHLISSERKQQRRSVRSRSESEKVTEVVPKKKMRKEQVETVPTTEMTGPQRGTSLPHAHGTMSSTLPGASELSDSCKPLKKRSRASTDVEMTSPGCREINDSDARGLLNEIGLEKRADSPAVPPGTDVSDEASMDSCLSRRGSGSSKKDNICQVCEKPGESLVPCEGECCRVFHMECLRLAEIPNGKFTCMECTTGNHTCFSCKLSDNVVKRCSVNSCGRFYHESCLRSYSSAQFEGKGFRCPLHCCLACLVDNCEMAKATKGRMLRCLRCPVAYHTGESCIAAGSLVLSSQSIICNNHSSLKKGSRASLQVNVSWCFICARGLIEQDQSETLISSYTYKSHYLLSESNRSAELLKKPMIPPSPSTAVKKCGKGGHLLCCESCPASFHPECLTIEMPEGNWYCNDCKAGKKSRYKEIVWVKLGIYRWWPAEVCNPKSVPLNIQAMKHHIGEFPVRFFGSNDYYWVHQGRVFPYLEGDKGNVSDGRAGGINEIFKKALEEAAKRFQELKLLKESKEALENERNERKPPAYRFIKTNKPVGKVQIHVADVSEIPRCNCKPTDENPCGLDSECLNRILMYECHPLVCPAGESCQNQCFSKRLYPETELVRTEARGWGLCTKVDIKKGQFVTEYVGELIDEEECRNRIKHAHESNVTNFYLLTLTKDRIIDAGPKGNYSRFMNHSCNPNCETQKWTVNGDTRVGLFALCDIRAGSELTFNYNLDCLGNGKTVCKCGAPNCSGYLGVRPKTAAATANEEKAKNAKKKMKKRKTKIDIRKMHEDYCYRCCDGGELVMCDKKDCPKAYHLSCLNLTKPPFGKWECPWHHCDECGKSSTSFCDFCPNSYCKDHQKGALIASALDGRLCCSEHDPNCPAEFDSSSSVSLQNNSAAEDTGEETTE</sequence>
<dbReference type="PROSITE" id="PS50812">
    <property type="entry name" value="PWWP"/>
    <property type="match status" value="2"/>
</dbReference>
<dbReference type="GO" id="GO:0005634">
    <property type="term" value="C:nucleus"/>
    <property type="evidence" value="ECO:0007669"/>
    <property type="project" value="UniProtKB-SubCell"/>
</dbReference>
<organism evidence="23 24">
    <name type="scientific">Chiloscyllium punctatum</name>
    <name type="common">Brownbanded bambooshark</name>
    <name type="synonym">Hemiscyllium punctatum</name>
    <dbReference type="NCBI Taxonomy" id="137246"/>
    <lineage>
        <taxon>Eukaryota</taxon>
        <taxon>Metazoa</taxon>
        <taxon>Chordata</taxon>
        <taxon>Craniata</taxon>
        <taxon>Vertebrata</taxon>
        <taxon>Chondrichthyes</taxon>
        <taxon>Elasmobranchii</taxon>
        <taxon>Galeomorphii</taxon>
        <taxon>Galeoidea</taxon>
        <taxon>Orectolobiformes</taxon>
        <taxon>Hemiscylliidae</taxon>
        <taxon>Chiloscyllium</taxon>
    </lineage>
</organism>
<dbReference type="FunFam" id="3.30.40.10:FF:000025">
    <property type="entry name" value="Histone-lysine N-methyltransferase"/>
    <property type="match status" value="1"/>
</dbReference>
<evidence type="ECO:0000256" key="1">
    <source>
        <dbReference type="ARBA" id="ARBA00004123"/>
    </source>
</evidence>
<dbReference type="OrthoDB" id="422362at2759"/>
<comment type="subcellular location">
    <subcellularLocation>
        <location evidence="2">Chromosome</location>
    </subcellularLocation>
    <subcellularLocation>
        <location evidence="1">Nucleus</location>
    </subcellularLocation>
</comment>
<evidence type="ECO:0000259" key="21">
    <source>
        <dbReference type="PROSITE" id="PS50868"/>
    </source>
</evidence>
<protein>
    <recommendedName>
        <fullName evidence="25">Histone-lysine N-methyltransferase</fullName>
    </recommendedName>
</protein>
<reference evidence="23 24" key="1">
    <citation type="journal article" date="2018" name="Nat. Ecol. Evol.">
        <title>Shark genomes provide insights into elasmobranch evolution and the origin of vertebrates.</title>
        <authorList>
            <person name="Hara Y"/>
            <person name="Yamaguchi K"/>
            <person name="Onimaru K"/>
            <person name="Kadota M"/>
            <person name="Koyanagi M"/>
            <person name="Keeley SD"/>
            <person name="Tatsumi K"/>
            <person name="Tanaka K"/>
            <person name="Motone F"/>
            <person name="Kageyama Y"/>
            <person name="Nozu R"/>
            <person name="Adachi N"/>
            <person name="Nishimura O"/>
            <person name="Nakagawa R"/>
            <person name="Tanegashima C"/>
            <person name="Kiyatake I"/>
            <person name="Matsumoto R"/>
            <person name="Murakumo K"/>
            <person name="Nishida K"/>
            <person name="Terakita A"/>
            <person name="Kuratani S"/>
            <person name="Sato K"/>
            <person name="Hyodo S Kuraku.S."/>
        </authorList>
    </citation>
    <scope>NUCLEOTIDE SEQUENCE [LARGE SCALE GENOMIC DNA]</scope>
</reference>
<dbReference type="Pfam" id="PF23004">
    <property type="entry name" value="PHDvar_NSD"/>
    <property type="match status" value="1"/>
</dbReference>
<dbReference type="PROSITE" id="PS50016">
    <property type="entry name" value="ZF_PHD_2"/>
    <property type="match status" value="1"/>
</dbReference>
<feature type="region of interest" description="Disordered" evidence="17">
    <location>
        <begin position="1394"/>
        <end position="1418"/>
    </location>
</feature>
<dbReference type="Gene3D" id="3.30.40.10">
    <property type="entry name" value="Zinc/RING finger domain, C3HC4 (zinc finger)"/>
    <property type="match status" value="4"/>
</dbReference>
<feature type="region of interest" description="Disordered" evidence="17">
    <location>
        <begin position="178"/>
        <end position="207"/>
    </location>
</feature>
<gene>
    <name evidence="23" type="ORF">chiPu_0001435</name>
</gene>
<dbReference type="Pfam" id="PF17982">
    <property type="entry name" value="C5HCH"/>
    <property type="match status" value="1"/>
</dbReference>
<dbReference type="Pfam" id="PF00856">
    <property type="entry name" value="SET"/>
    <property type="match status" value="1"/>
</dbReference>
<dbReference type="Gene3D" id="2.30.30.140">
    <property type="match status" value="2"/>
</dbReference>
<dbReference type="GO" id="GO:0140938">
    <property type="term" value="F:histone H3 methyltransferase activity"/>
    <property type="evidence" value="ECO:0007669"/>
    <property type="project" value="UniProtKB-ARBA"/>
</dbReference>
<keyword evidence="3" id="KW-0158">Chromosome</keyword>
<feature type="domain" description="PWWP" evidence="20">
    <location>
        <begin position="937"/>
        <end position="999"/>
    </location>
</feature>
<dbReference type="InterPro" id="IPR000313">
    <property type="entry name" value="PWWP_dom"/>
</dbReference>
<dbReference type="InterPro" id="IPR055198">
    <property type="entry name" value="NSD_PHD"/>
</dbReference>
<feature type="region of interest" description="Disordered" evidence="17">
    <location>
        <begin position="123"/>
        <end position="147"/>
    </location>
</feature>
<dbReference type="FunFam" id="3.30.40.10:FF:000205">
    <property type="entry name" value="Histone-lysine N-methyltransferase"/>
    <property type="match status" value="1"/>
</dbReference>
<feature type="compositionally biased region" description="Polar residues" evidence="17">
    <location>
        <begin position="408"/>
        <end position="421"/>
    </location>
</feature>
<dbReference type="GO" id="GO:0005694">
    <property type="term" value="C:chromosome"/>
    <property type="evidence" value="ECO:0007669"/>
    <property type="project" value="UniProtKB-SubCell"/>
</dbReference>
<keyword evidence="6" id="KW-0808">Transferase</keyword>
<keyword evidence="11" id="KW-0862">Zinc</keyword>
<dbReference type="CDD" id="cd15661">
    <property type="entry name" value="PHD5_NSD3"/>
    <property type="match status" value="1"/>
</dbReference>
<evidence type="ECO:0000256" key="6">
    <source>
        <dbReference type="ARBA" id="ARBA00022679"/>
    </source>
</evidence>
<dbReference type="STRING" id="137246.A0A401RY03"/>
<evidence type="ECO:0000259" key="19">
    <source>
        <dbReference type="PROSITE" id="PS50280"/>
    </source>
</evidence>
<dbReference type="SUPFAM" id="SSF63748">
    <property type="entry name" value="Tudor/PWWP/MBT"/>
    <property type="match status" value="2"/>
</dbReference>
<evidence type="ECO:0000313" key="24">
    <source>
        <dbReference type="Proteomes" id="UP000287033"/>
    </source>
</evidence>
<dbReference type="InterPro" id="IPR006560">
    <property type="entry name" value="AWS_dom"/>
</dbReference>
<dbReference type="PROSITE" id="PS50280">
    <property type="entry name" value="SET"/>
    <property type="match status" value="1"/>
</dbReference>
<feature type="region of interest" description="Disordered" evidence="17">
    <location>
        <begin position="637"/>
        <end position="668"/>
    </location>
</feature>
<feature type="domain" description="SET" evidence="19">
    <location>
        <begin position="1124"/>
        <end position="1241"/>
    </location>
</feature>
<feature type="compositionally biased region" description="Polar residues" evidence="17">
    <location>
        <begin position="563"/>
        <end position="576"/>
    </location>
</feature>
<evidence type="ECO:0000256" key="2">
    <source>
        <dbReference type="ARBA" id="ARBA00004286"/>
    </source>
</evidence>
<dbReference type="SMART" id="SM00570">
    <property type="entry name" value="AWS"/>
    <property type="match status" value="1"/>
</dbReference>
<feature type="domain" description="PWWP" evidence="20">
    <location>
        <begin position="246"/>
        <end position="309"/>
    </location>
</feature>
<evidence type="ECO:0000256" key="16">
    <source>
        <dbReference type="PROSITE-ProRule" id="PRU00146"/>
    </source>
</evidence>
<keyword evidence="14" id="KW-0804">Transcription</keyword>
<evidence type="ECO:0000256" key="17">
    <source>
        <dbReference type="SAM" id="MobiDB-lite"/>
    </source>
</evidence>
<evidence type="ECO:0008006" key="25">
    <source>
        <dbReference type="Google" id="ProtNLM"/>
    </source>
</evidence>
<evidence type="ECO:0000259" key="22">
    <source>
        <dbReference type="PROSITE" id="PS51215"/>
    </source>
</evidence>
<evidence type="ECO:0000256" key="13">
    <source>
        <dbReference type="ARBA" id="ARBA00023015"/>
    </source>
</evidence>
<feature type="domain" description="Post-SET" evidence="21">
    <location>
        <begin position="1248"/>
        <end position="1264"/>
    </location>
</feature>
<dbReference type="PANTHER" id="PTHR22884">
    <property type="entry name" value="SET DOMAIN PROTEINS"/>
    <property type="match status" value="1"/>
</dbReference>
<dbReference type="SMART" id="SM00317">
    <property type="entry name" value="SET"/>
    <property type="match status" value="1"/>
</dbReference>
<feature type="region of interest" description="Disordered" evidence="17">
    <location>
        <begin position="451"/>
        <end position="476"/>
    </location>
</feature>
<dbReference type="Gene3D" id="2.170.270.10">
    <property type="entry name" value="SET domain"/>
    <property type="match status" value="1"/>
</dbReference>
<dbReference type="InterPro" id="IPR001214">
    <property type="entry name" value="SET_dom"/>
</dbReference>
<keyword evidence="12" id="KW-0156">Chromatin regulator</keyword>
<evidence type="ECO:0000313" key="23">
    <source>
        <dbReference type="EMBL" id="GCC23044.1"/>
    </source>
</evidence>
<dbReference type="FunFam" id="2.30.30.140:FF:000004">
    <property type="entry name" value="Histone-lysine N-methyltransferase"/>
    <property type="match status" value="1"/>
</dbReference>
<evidence type="ECO:0000256" key="12">
    <source>
        <dbReference type="ARBA" id="ARBA00022853"/>
    </source>
</evidence>
<keyword evidence="13" id="KW-0805">Transcription regulation</keyword>
<dbReference type="GO" id="GO:0008270">
    <property type="term" value="F:zinc ion binding"/>
    <property type="evidence" value="ECO:0007669"/>
    <property type="project" value="UniProtKB-KW"/>
</dbReference>
<dbReference type="InterPro" id="IPR050777">
    <property type="entry name" value="SET2_Histone-Lys_MeTrsfase"/>
</dbReference>
<feature type="compositionally biased region" description="Basic and acidic residues" evidence="17">
    <location>
        <begin position="197"/>
        <end position="207"/>
    </location>
</feature>
<keyword evidence="24" id="KW-1185">Reference proteome</keyword>
<dbReference type="InterPro" id="IPR013083">
    <property type="entry name" value="Znf_RING/FYVE/PHD"/>
</dbReference>
<dbReference type="PROSITE" id="PS01359">
    <property type="entry name" value="ZF_PHD_1"/>
    <property type="match status" value="1"/>
</dbReference>
<evidence type="ECO:0000256" key="14">
    <source>
        <dbReference type="ARBA" id="ARBA00023163"/>
    </source>
</evidence>
<feature type="domain" description="PHD-type" evidence="18">
    <location>
        <begin position="672"/>
        <end position="719"/>
    </location>
</feature>
<feature type="compositionally biased region" description="Basic and acidic residues" evidence="17">
    <location>
        <begin position="540"/>
        <end position="552"/>
    </location>
</feature>
<dbReference type="InterPro" id="IPR003616">
    <property type="entry name" value="Post-SET_dom"/>
</dbReference>
<evidence type="ECO:0000256" key="11">
    <source>
        <dbReference type="ARBA" id="ARBA00022833"/>
    </source>
</evidence>
<keyword evidence="9" id="KW-0677">Repeat</keyword>
<dbReference type="FunFam" id="2.170.270.10:FF:000002">
    <property type="entry name" value="Histone-lysine N-methyltransferase"/>
    <property type="match status" value="1"/>
</dbReference>
<feature type="domain" description="AWS" evidence="22">
    <location>
        <begin position="1072"/>
        <end position="1122"/>
    </location>
</feature>
<name>A0A401RY03_CHIPU</name>
<dbReference type="InterPro" id="IPR047527">
    <property type="entry name" value="PHD5_NSD3"/>
</dbReference>